<comment type="caution">
    <text evidence="1">The sequence shown here is derived from an EMBL/GenBank/DDBJ whole genome shotgun (WGS) entry which is preliminary data.</text>
</comment>
<keyword evidence="2" id="KW-1185">Reference proteome</keyword>
<evidence type="ECO:0000313" key="2">
    <source>
        <dbReference type="Proteomes" id="UP000677244"/>
    </source>
</evidence>
<dbReference type="EMBL" id="JAGHKO010000001">
    <property type="protein sequence ID" value="MBO9200916.1"/>
    <property type="molecule type" value="Genomic_DNA"/>
</dbReference>
<proteinExistence type="predicted"/>
<dbReference type="RefSeq" id="WP_209138950.1">
    <property type="nucleotide sequence ID" value="NZ_JAGHKO010000001.1"/>
</dbReference>
<evidence type="ECO:0000313" key="1">
    <source>
        <dbReference type="EMBL" id="MBO9200916.1"/>
    </source>
</evidence>
<dbReference type="Proteomes" id="UP000677244">
    <property type="component" value="Unassembled WGS sequence"/>
</dbReference>
<protein>
    <submittedName>
        <fullName evidence="1">Uncharacterized protein</fullName>
    </submittedName>
</protein>
<sequence length="335" mass="38092">MKCGKTLRTNVLLITMVYSPLIFSQTASGGNSRFYPDNVKRVEGVIKVIRAFCDSIKPVNVSNSNIKYDQKYIRSTNELFNTITSDKVFAQTAKKNDLILTSSLNAGLIGFREYKFYPAKGYLAISILFSVIDDNIFYKKIVIESPLKRECANGQPVPFFDFLYLKDKILPVIDFPVKECTNCDSLKVDTLYQPVFDAMAKKYPAYQFVPNASNDYVKSLIFQHTYLQRSTYNNKVAPDGFVELIKMKEYDIIRSLLYSPNQLMAINAYETLVYLNNLGEPINTQDQAKMKDIVTSGTSIPVYCGRDCKPTNYAYNDLKVKKTDIVDKYQAALGQ</sequence>
<organism evidence="1 2">
    <name type="scientific">Niastella soli</name>
    <dbReference type="NCBI Taxonomy" id="2821487"/>
    <lineage>
        <taxon>Bacteria</taxon>
        <taxon>Pseudomonadati</taxon>
        <taxon>Bacteroidota</taxon>
        <taxon>Chitinophagia</taxon>
        <taxon>Chitinophagales</taxon>
        <taxon>Chitinophagaceae</taxon>
        <taxon>Niastella</taxon>
    </lineage>
</organism>
<accession>A0ABS3YSM5</accession>
<reference evidence="1 2" key="1">
    <citation type="submission" date="2021-03" db="EMBL/GenBank/DDBJ databases">
        <title>Assistant Professor.</title>
        <authorList>
            <person name="Huq M.A."/>
        </authorList>
    </citation>
    <scope>NUCLEOTIDE SEQUENCE [LARGE SCALE GENOMIC DNA]</scope>
    <source>
        <strain evidence="1 2">MAH-29</strain>
    </source>
</reference>
<gene>
    <name evidence="1" type="ORF">J7I42_11620</name>
</gene>
<name>A0ABS3YSM5_9BACT</name>